<dbReference type="Proteomes" id="UP000242317">
    <property type="component" value="Unassembled WGS sequence"/>
</dbReference>
<name>A0A1G6IQJ7_9GAMM</name>
<accession>A0A1G6IQJ7</accession>
<dbReference type="PROSITE" id="PS51257">
    <property type="entry name" value="PROKAR_LIPOPROTEIN"/>
    <property type="match status" value="1"/>
</dbReference>
<evidence type="ECO:0000313" key="1">
    <source>
        <dbReference type="EMBL" id="SDC08832.1"/>
    </source>
</evidence>
<sequence>MKKILMLCAISAVLFGCTTPTKYKPIGNITGDGYEEIELSPNYFKVIFRGNVETSLERTADLALLRASDLMLARNCPSFEVAKSDQDVTTRLWSRPETLTTTTDTQTIGDTIKTTTKTDSTGGDLYEVHFPKVTLEVKCSTAKPDLEKNIYDTAFINRSLKQKYQIKN</sequence>
<evidence type="ECO:0008006" key="3">
    <source>
        <dbReference type="Google" id="ProtNLM"/>
    </source>
</evidence>
<keyword evidence="2" id="KW-1185">Reference proteome</keyword>
<organism evidence="1 2">
    <name type="scientific">Acinetobacter marinus</name>
    <dbReference type="NCBI Taxonomy" id="281375"/>
    <lineage>
        <taxon>Bacteria</taxon>
        <taxon>Pseudomonadati</taxon>
        <taxon>Pseudomonadota</taxon>
        <taxon>Gammaproteobacteria</taxon>
        <taxon>Moraxellales</taxon>
        <taxon>Moraxellaceae</taxon>
        <taxon>Acinetobacter</taxon>
    </lineage>
</organism>
<protein>
    <recommendedName>
        <fullName evidence="3">Lipoprotein</fullName>
    </recommendedName>
</protein>
<proteinExistence type="predicted"/>
<dbReference type="EMBL" id="FMYK01000003">
    <property type="protein sequence ID" value="SDC08832.1"/>
    <property type="molecule type" value="Genomic_DNA"/>
</dbReference>
<dbReference type="AlphaFoldDB" id="A0A1G6IQJ7"/>
<dbReference type="OrthoDB" id="7172943at2"/>
<gene>
    <name evidence="1" type="ORF">SAMN05421749_103121</name>
</gene>
<evidence type="ECO:0000313" key="2">
    <source>
        <dbReference type="Proteomes" id="UP000242317"/>
    </source>
</evidence>
<dbReference type="RefSeq" id="WP_092617779.1">
    <property type="nucleotide sequence ID" value="NZ_FMYK01000003.1"/>
</dbReference>
<dbReference type="NCBIfam" id="NF047637">
    <property type="entry name" value="lipo_CC0125"/>
    <property type="match status" value="1"/>
</dbReference>
<reference evidence="2" key="1">
    <citation type="submission" date="2016-09" db="EMBL/GenBank/DDBJ databases">
        <authorList>
            <person name="Varghese N."/>
            <person name="Submissions S."/>
        </authorList>
    </citation>
    <scope>NUCLEOTIDE SEQUENCE [LARGE SCALE GENOMIC DNA]</scope>
    <source>
        <strain evidence="2">ANC 3699</strain>
    </source>
</reference>